<dbReference type="STRING" id="284581.AMD01_00115"/>
<keyword evidence="1" id="KW-0472">Membrane</keyword>
<feature type="transmembrane region" description="Helical" evidence="1">
    <location>
        <begin position="133"/>
        <end position="159"/>
    </location>
</feature>
<feature type="transmembrane region" description="Helical" evidence="1">
    <location>
        <begin position="106"/>
        <end position="127"/>
    </location>
</feature>
<protein>
    <submittedName>
        <fullName evidence="2">Tryptophan transporter</fullName>
    </submittedName>
</protein>
<dbReference type="OrthoDB" id="2243651at2"/>
<sequence>MRAKELVTLSLLVGIGAVLHSIMPPLLLGMKPDLLLTMMFVGILLFPNAKSVLLVGITTGIISALTTSFPGGQVANVIEKPITAFVFLAMVVAVRKMRNSVVKASILTAIGTIISGGLFLGTALAFAGLPGGFMALILAVVLPTAVVNVIVMIVIYPIVTSIVKRTKMVTTAM</sequence>
<dbReference type="Pfam" id="PF17099">
    <property type="entry name" value="TrpP"/>
    <property type="match status" value="1"/>
</dbReference>
<proteinExistence type="predicted"/>
<evidence type="ECO:0000313" key="2">
    <source>
        <dbReference type="EMBL" id="KOO50215.1"/>
    </source>
</evidence>
<keyword evidence="3" id="KW-1185">Reference proteome</keyword>
<dbReference type="PATRIC" id="fig|284581.3.peg.255"/>
<dbReference type="InterPro" id="IPR031360">
    <property type="entry name" value="TrpP"/>
</dbReference>
<dbReference type="RefSeq" id="WP_053399360.1">
    <property type="nucleotide sequence ID" value="NZ_JBBCZF010000003.1"/>
</dbReference>
<evidence type="ECO:0000256" key="1">
    <source>
        <dbReference type="SAM" id="Phobius"/>
    </source>
</evidence>
<organism evidence="2 3">
    <name type="scientific">Priestia koreensis</name>
    <dbReference type="NCBI Taxonomy" id="284581"/>
    <lineage>
        <taxon>Bacteria</taxon>
        <taxon>Bacillati</taxon>
        <taxon>Bacillota</taxon>
        <taxon>Bacilli</taxon>
        <taxon>Bacillales</taxon>
        <taxon>Bacillaceae</taxon>
        <taxon>Priestia</taxon>
    </lineage>
</organism>
<keyword evidence="1" id="KW-0812">Transmembrane</keyword>
<feature type="transmembrane region" description="Helical" evidence="1">
    <location>
        <begin position="40"/>
        <end position="65"/>
    </location>
</feature>
<feature type="transmembrane region" description="Helical" evidence="1">
    <location>
        <begin position="6"/>
        <end position="28"/>
    </location>
</feature>
<accession>A0A0M0LGJ9</accession>
<comment type="caution">
    <text evidence="2">The sequence shown here is derived from an EMBL/GenBank/DDBJ whole genome shotgun (WGS) entry which is preliminary data.</text>
</comment>
<evidence type="ECO:0000313" key="3">
    <source>
        <dbReference type="Proteomes" id="UP000037558"/>
    </source>
</evidence>
<dbReference type="EMBL" id="LILC01000002">
    <property type="protein sequence ID" value="KOO50215.1"/>
    <property type="molecule type" value="Genomic_DNA"/>
</dbReference>
<keyword evidence="1" id="KW-1133">Transmembrane helix</keyword>
<reference evidence="3" key="1">
    <citation type="submission" date="2015-08" db="EMBL/GenBank/DDBJ databases">
        <title>Fjat-14210 dsm16467.</title>
        <authorList>
            <person name="Liu B."/>
            <person name="Wang J."/>
            <person name="Zhu Y."/>
            <person name="Liu G."/>
            <person name="Chen Q."/>
            <person name="Chen Z."/>
            <person name="Lan J."/>
            <person name="Che J."/>
            <person name="Ge C."/>
            <person name="Shi H."/>
            <person name="Pan Z."/>
            <person name="Liu X."/>
        </authorList>
    </citation>
    <scope>NUCLEOTIDE SEQUENCE [LARGE SCALE GENOMIC DNA]</scope>
    <source>
        <strain evidence="3">DSM 16467</strain>
    </source>
</reference>
<dbReference type="Proteomes" id="UP000037558">
    <property type="component" value="Unassembled WGS sequence"/>
</dbReference>
<gene>
    <name evidence="2" type="ORF">AMD01_00115</name>
</gene>
<dbReference type="AlphaFoldDB" id="A0A0M0LGJ9"/>
<name>A0A0M0LGJ9_9BACI</name>